<dbReference type="AlphaFoldDB" id="A0A220VEH0"/>
<accession>A0A220VEH0</accession>
<keyword evidence="2" id="KW-1133">Transmembrane helix</keyword>
<dbReference type="GO" id="GO:0000156">
    <property type="term" value="F:phosphorelay response regulator activity"/>
    <property type="evidence" value="ECO:0007669"/>
    <property type="project" value="InterPro"/>
</dbReference>
<dbReference type="Gene3D" id="2.40.50.1020">
    <property type="entry name" value="LytTr DNA-binding domain"/>
    <property type="match status" value="1"/>
</dbReference>
<dbReference type="Pfam" id="PF04397">
    <property type="entry name" value="LytTR"/>
    <property type="match status" value="1"/>
</dbReference>
<dbReference type="SMART" id="SM00850">
    <property type="entry name" value="LytTR"/>
    <property type="match status" value="1"/>
</dbReference>
<feature type="domain" description="HTH LytTR-type" evidence="3">
    <location>
        <begin position="193"/>
        <end position="296"/>
    </location>
</feature>
<feature type="transmembrane region" description="Helical" evidence="2">
    <location>
        <begin position="129"/>
        <end position="150"/>
    </location>
</feature>
<feature type="transmembrane region" description="Helical" evidence="2">
    <location>
        <begin position="12"/>
        <end position="35"/>
    </location>
</feature>
<sequence length="298" mass="35724">MVEKESFSLKLFFWYIVFLIIKKVWLTFNVAYIYYSHGQVLKYKGDVVKSFHPSYLYELIIETDHHLISFASLLIAVIFLFLFMARINNSSLRKTVIYPLISIIIYYLFLISLYTFFHYNKETFSLNWLLNKVIMHNESMFDIIIFYFLLIANKRTNFMLLTHKTFQKLINQRKQDESKTNIKAKTNNDISVILVDKGHEKVVLKVDDIVYFKSDRNYIDIHYNKNVYVIRKTLKEIQSQLPIVFVQVHRSFIVNIKRVRGIVSTSKKHYVIKMENNEELIISPTYQSTFKNMWLNEK</sequence>
<proteinExistence type="predicted"/>
<dbReference type="Proteomes" id="UP000242175">
    <property type="component" value="Chromosome large"/>
</dbReference>
<dbReference type="PANTHER" id="PTHR37299:SF1">
    <property type="entry name" value="STAGE 0 SPORULATION PROTEIN A HOMOLOG"/>
    <property type="match status" value="1"/>
</dbReference>
<gene>
    <name evidence="4" type="ORF">CF386_07195</name>
</gene>
<dbReference type="PANTHER" id="PTHR37299">
    <property type="entry name" value="TRANSCRIPTIONAL REGULATOR-RELATED"/>
    <property type="match status" value="1"/>
</dbReference>
<dbReference type="RefSeq" id="WP_089073702.1">
    <property type="nucleotide sequence ID" value="NZ_CBCSAM010000001.1"/>
</dbReference>
<dbReference type="InterPro" id="IPR007492">
    <property type="entry name" value="LytTR_DNA-bd_dom"/>
</dbReference>
<feature type="transmembrane region" description="Helical" evidence="2">
    <location>
        <begin position="66"/>
        <end position="84"/>
    </location>
</feature>
<feature type="transmembrane region" description="Helical" evidence="2">
    <location>
        <begin position="96"/>
        <end position="117"/>
    </location>
</feature>
<keyword evidence="1" id="KW-0902">Two-component regulatory system</keyword>
<keyword evidence="5" id="KW-1185">Reference proteome</keyword>
<keyword evidence="2" id="KW-0812">Transmembrane</keyword>
<evidence type="ECO:0000256" key="1">
    <source>
        <dbReference type="ARBA" id="ARBA00023012"/>
    </source>
</evidence>
<evidence type="ECO:0000259" key="3">
    <source>
        <dbReference type="PROSITE" id="PS50930"/>
    </source>
</evidence>
<keyword evidence="2" id="KW-0472">Membrane</keyword>
<protein>
    <recommendedName>
        <fullName evidence="3">HTH LytTR-type domain-containing protein</fullName>
    </recommendedName>
</protein>
<dbReference type="OrthoDB" id="9781059at2"/>
<dbReference type="EMBL" id="CP022355">
    <property type="protein sequence ID" value="ASK78794.1"/>
    <property type="molecule type" value="Genomic_DNA"/>
</dbReference>
<dbReference type="InterPro" id="IPR046947">
    <property type="entry name" value="LytR-like"/>
</dbReference>
<dbReference type="GO" id="GO:0003677">
    <property type="term" value="F:DNA binding"/>
    <property type="evidence" value="ECO:0007669"/>
    <property type="project" value="InterPro"/>
</dbReference>
<dbReference type="KEGG" id="pmai:CF386_07195"/>
<evidence type="ECO:0000313" key="4">
    <source>
        <dbReference type="EMBL" id="ASK78794.1"/>
    </source>
</evidence>
<dbReference type="PROSITE" id="PS50930">
    <property type="entry name" value="HTH_LYTTR"/>
    <property type="match status" value="1"/>
</dbReference>
<organism evidence="4 5">
    <name type="scientific">Paraphotobacterium marinum</name>
    <dbReference type="NCBI Taxonomy" id="1755811"/>
    <lineage>
        <taxon>Bacteria</taxon>
        <taxon>Pseudomonadati</taxon>
        <taxon>Pseudomonadota</taxon>
        <taxon>Gammaproteobacteria</taxon>
        <taxon>Vibrionales</taxon>
        <taxon>Vibrionaceae</taxon>
        <taxon>Paraphotobacterium</taxon>
    </lineage>
</organism>
<reference evidence="4 5" key="1">
    <citation type="journal article" date="2016" name="Int. J. Syst. Evol. Microbiol.">
        <title>Paraphotobacterium marinum gen. nov., sp. nov., a member of the family Vibrionaceae, isolated from surface seawater.</title>
        <authorList>
            <person name="Huang Z."/>
            <person name="Dong C."/>
            <person name="Shao Z."/>
        </authorList>
    </citation>
    <scope>NUCLEOTIDE SEQUENCE [LARGE SCALE GENOMIC DNA]</scope>
    <source>
        <strain evidence="4 5">NSCS20N07D</strain>
    </source>
</reference>
<evidence type="ECO:0000256" key="2">
    <source>
        <dbReference type="SAM" id="Phobius"/>
    </source>
</evidence>
<evidence type="ECO:0000313" key="5">
    <source>
        <dbReference type="Proteomes" id="UP000242175"/>
    </source>
</evidence>
<name>A0A220VEH0_9GAMM</name>